<dbReference type="AlphaFoldDB" id="J3L7Z1"/>
<dbReference type="EnsemblPlants" id="OB01G53470.1">
    <property type="protein sequence ID" value="OB01G53470.1"/>
    <property type="gene ID" value="OB01G53470"/>
</dbReference>
<keyword evidence="1" id="KW-0812">Transmembrane</keyword>
<dbReference type="OMA" id="WSPNLLD"/>
<dbReference type="Gramene" id="OB01G53470.1">
    <property type="protein sequence ID" value="OB01G53470.1"/>
    <property type="gene ID" value="OB01G53470"/>
</dbReference>
<keyword evidence="1" id="KW-0472">Membrane</keyword>
<dbReference type="Proteomes" id="UP000006038">
    <property type="component" value="Chromosome 1"/>
</dbReference>
<evidence type="ECO:0000313" key="3">
    <source>
        <dbReference type="Proteomes" id="UP000006038"/>
    </source>
</evidence>
<keyword evidence="3" id="KW-1185">Reference proteome</keyword>
<reference evidence="2" key="1">
    <citation type="journal article" date="2013" name="Nat. Commun.">
        <title>Whole-genome sequencing of Oryza brachyantha reveals mechanisms underlying Oryza genome evolution.</title>
        <authorList>
            <person name="Chen J."/>
            <person name="Huang Q."/>
            <person name="Gao D."/>
            <person name="Wang J."/>
            <person name="Lang Y."/>
            <person name="Liu T."/>
            <person name="Li B."/>
            <person name="Bai Z."/>
            <person name="Luis Goicoechea J."/>
            <person name="Liang C."/>
            <person name="Chen C."/>
            <person name="Zhang W."/>
            <person name="Sun S."/>
            <person name="Liao Y."/>
            <person name="Zhang X."/>
            <person name="Yang L."/>
            <person name="Song C."/>
            <person name="Wang M."/>
            <person name="Shi J."/>
            <person name="Liu G."/>
            <person name="Liu J."/>
            <person name="Zhou H."/>
            <person name="Zhou W."/>
            <person name="Yu Q."/>
            <person name="An N."/>
            <person name="Chen Y."/>
            <person name="Cai Q."/>
            <person name="Wang B."/>
            <person name="Liu B."/>
            <person name="Min J."/>
            <person name="Huang Y."/>
            <person name="Wu H."/>
            <person name="Li Z."/>
            <person name="Zhang Y."/>
            <person name="Yin Y."/>
            <person name="Song W."/>
            <person name="Jiang J."/>
            <person name="Jackson S.A."/>
            <person name="Wing R.A."/>
            <person name="Wang J."/>
            <person name="Chen M."/>
        </authorList>
    </citation>
    <scope>NUCLEOTIDE SEQUENCE [LARGE SCALE GENOMIC DNA]</scope>
    <source>
        <strain evidence="2">cv. IRGC 101232</strain>
    </source>
</reference>
<proteinExistence type="predicted"/>
<evidence type="ECO:0000256" key="1">
    <source>
        <dbReference type="SAM" id="Phobius"/>
    </source>
</evidence>
<organism evidence="2">
    <name type="scientific">Oryza brachyantha</name>
    <name type="common">malo sina</name>
    <dbReference type="NCBI Taxonomy" id="4533"/>
    <lineage>
        <taxon>Eukaryota</taxon>
        <taxon>Viridiplantae</taxon>
        <taxon>Streptophyta</taxon>
        <taxon>Embryophyta</taxon>
        <taxon>Tracheophyta</taxon>
        <taxon>Spermatophyta</taxon>
        <taxon>Magnoliopsida</taxon>
        <taxon>Liliopsida</taxon>
        <taxon>Poales</taxon>
        <taxon>Poaceae</taxon>
        <taxon>BOP clade</taxon>
        <taxon>Oryzoideae</taxon>
        <taxon>Oryzeae</taxon>
        <taxon>Oryzinae</taxon>
        <taxon>Oryza</taxon>
    </lineage>
</organism>
<feature type="transmembrane region" description="Helical" evidence="1">
    <location>
        <begin position="77"/>
        <end position="101"/>
    </location>
</feature>
<dbReference type="HOGENOM" id="CLU_139413_0_0_1"/>
<accession>J3L7Z1</accession>
<feature type="transmembrane region" description="Helical" evidence="1">
    <location>
        <begin position="12"/>
        <end position="35"/>
    </location>
</feature>
<feature type="transmembrane region" description="Helical" evidence="1">
    <location>
        <begin position="47"/>
        <end position="65"/>
    </location>
</feature>
<keyword evidence="1" id="KW-1133">Transmembrane helix</keyword>
<protein>
    <submittedName>
        <fullName evidence="2">Uncharacterized protein</fullName>
    </submittedName>
</protein>
<reference evidence="2" key="2">
    <citation type="submission" date="2013-04" db="UniProtKB">
        <authorList>
            <consortium name="EnsemblPlants"/>
        </authorList>
    </citation>
    <scope>IDENTIFICATION</scope>
</reference>
<sequence>MTTSSESQPRLGRILFAASAHSGAPNSASLVGILWSPNLLDKLNDGVVEIIEGLYIGNIFIIAFFHELNKLLCINLLTLHDSLTLILLALLRCLTLVLLAHQSSLNLIFIFEIEMSLLPFKSLCLINVEMRRLPKKQKAHFFFLLKNEWTFRQATRSRNRQ</sequence>
<evidence type="ECO:0000313" key="2">
    <source>
        <dbReference type="EnsemblPlants" id="OB01G53470.1"/>
    </source>
</evidence>
<name>J3L7Z1_ORYBR</name>
<feature type="transmembrane region" description="Helical" evidence="1">
    <location>
        <begin position="107"/>
        <end position="128"/>
    </location>
</feature>